<dbReference type="FunFam" id="2.60.260.20:FF:000005">
    <property type="entry name" value="Chaperone protein dnaJ 1, mitochondrial"/>
    <property type="match status" value="1"/>
</dbReference>
<feature type="binding site" evidence="9">
    <location>
        <position position="157"/>
    </location>
    <ligand>
        <name>Zn(2+)</name>
        <dbReference type="ChEBI" id="CHEBI:29105"/>
        <label>2</label>
    </ligand>
</feature>
<dbReference type="SUPFAM" id="SSF49493">
    <property type="entry name" value="HSP40/DnaJ peptide-binding domain"/>
    <property type="match status" value="2"/>
</dbReference>
<keyword evidence="3 9" id="KW-0479">Metal-binding</keyword>
<dbReference type="GO" id="GO:0005737">
    <property type="term" value="C:cytoplasm"/>
    <property type="evidence" value="ECO:0007669"/>
    <property type="project" value="UniProtKB-SubCell"/>
</dbReference>
<dbReference type="PROSITE" id="PS00636">
    <property type="entry name" value="DNAJ_1"/>
    <property type="match status" value="1"/>
</dbReference>
<dbReference type="GO" id="GO:0006260">
    <property type="term" value="P:DNA replication"/>
    <property type="evidence" value="ECO:0007669"/>
    <property type="project" value="UniProtKB-KW"/>
</dbReference>
<comment type="caution">
    <text evidence="13">The sequence shown here is derived from an EMBL/GenBank/DDBJ whole genome shotgun (WGS) entry which is preliminary data.</text>
</comment>
<dbReference type="Pfam" id="PF00226">
    <property type="entry name" value="DnaJ"/>
    <property type="match status" value="1"/>
</dbReference>
<dbReference type="STRING" id="1823756.A4H34_06875"/>
<feature type="binding site" evidence="9">
    <location>
        <position position="197"/>
    </location>
    <ligand>
        <name>Zn(2+)</name>
        <dbReference type="ChEBI" id="CHEBI:29105"/>
        <label>1</label>
    </ligand>
</feature>
<dbReference type="CDD" id="cd10747">
    <property type="entry name" value="DnaJ_C"/>
    <property type="match status" value="1"/>
</dbReference>
<dbReference type="GO" id="GO:0031072">
    <property type="term" value="F:heat shock protein binding"/>
    <property type="evidence" value="ECO:0007669"/>
    <property type="project" value="InterPro"/>
</dbReference>
<dbReference type="PANTHER" id="PTHR43096:SF48">
    <property type="entry name" value="CHAPERONE PROTEIN DNAJ"/>
    <property type="match status" value="1"/>
</dbReference>
<dbReference type="InterPro" id="IPR001623">
    <property type="entry name" value="DnaJ_domain"/>
</dbReference>
<comment type="subcellular location">
    <subcellularLocation>
        <location evidence="9">Cytoplasm</location>
    </subcellularLocation>
</comment>
<dbReference type="Pfam" id="PF00684">
    <property type="entry name" value="DnaJ_CXXCXGXG"/>
    <property type="match status" value="1"/>
</dbReference>
<dbReference type="GO" id="GO:0009408">
    <property type="term" value="P:response to heat"/>
    <property type="evidence" value="ECO:0007669"/>
    <property type="project" value="InterPro"/>
</dbReference>
<evidence type="ECO:0000256" key="1">
    <source>
        <dbReference type="ARBA" id="ARBA00022490"/>
    </source>
</evidence>
<feature type="zinc finger region" description="CR-type" evidence="10">
    <location>
        <begin position="124"/>
        <end position="206"/>
    </location>
</feature>
<feature type="binding site" evidence="9">
    <location>
        <position position="140"/>
    </location>
    <ligand>
        <name>Zn(2+)</name>
        <dbReference type="ChEBI" id="CHEBI:29105"/>
        <label>1</label>
    </ligand>
</feature>
<keyword evidence="6 9" id="KW-0862">Zinc</keyword>
<evidence type="ECO:0000256" key="6">
    <source>
        <dbReference type="ARBA" id="ARBA00022833"/>
    </source>
</evidence>
<dbReference type="GO" id="GO:0051082">
    <property type="term" value="F:unfolded protein binding"/>
    <property type="evidence" value="ECO:0007669"/>
    <property type="project" value="UniProtKB-UniRule"/>
</dbReference>
<dbReference type="InterPro" id="IPR036869">
    <property type="entry name" value="J_dom_sf"/>
</dbReference>
<evidence type="ECO:0000313" key="13">
    <source>
        <dbReference type="EMBL" id="OAP86826.1"/>
    </source>
</evidence>
<reference evidence="13 14" key="1">
    <citation type="submission" date="2016-04" db="EMBL/GenBank/DDBJ databases">
        <title>Peptidophaga gingivicola gen. nov., sp. nov., isolated from human subgingival plaque.</title>
        <authorList>
            <person name="Beall C.J."/>
            <person name="Mokrzan E.M."/>
            <person name="Griffen A.L."/>
            <person name="Leys E.J."/>
        </authorList>
    </citation>
    <scope>NUCLEOTIDE SEQUENCE [LARGE SCALE GENOMIC DNA]</scope>
    <source>
        <strain evidence="13 14">BA112</strain>
    </source>
</reference>
<comment type="domain">
    <text evidence="9">The J domain is necessary and sufficient to stimulate DnaK ATPase activity. Zinc center 1 plays an important role in the autonomous, DnaK-independent chaperone activity of DnaJ. Zinc center 2 is essential for interaction with DnaK and for DnaJ activity.</text>
</comment>
<feature type="domain" description="J" evidence="11">
    <location>
        <begin position="3"/>
        <end position="66"/>
    </location>
</feature>
<keyword evidence="2 9" id="KW-0235">DNA replication</keyword>
<keyword evidence="8 9" id="KW-0143">Chaperone</keyword>
<dbReference type="SUPFAM" id="SSF57938">
    <property type="entry name" value="DnaJ/Hsp40 cysteine-rich domain"/>
    <property type="match status" value="1"/>
</dbReference>
<protein>
    <recommendedName>
        <fullName evidence="9">Chaperone protein DnaJ</fullName>
    </recommendedName>
</protein>
<dbReference type="InterPro" id="IPR036410">
    <property type="entry name" value="HSP_DnaJ_Cys-rich_dom_sf"/>
</dbReference>
<dbReference type="Gene3D" id="2.60.260.20">
    <property type="entry name" value="Urease metallochaperone UreE, N-terminal domain"/>
    <property type="match status" value="2"/>
</dbReference>
<feature type="binding site" evidence="9">
    <location>
        <position position="194"/>
    </location>
    <ligand>
        <name>Zn(2+)</name>
        <dbReference type="ChEBI" id="CHEBI:29105"/>
        <label>1</label>
    </ligand>
</feature>
<dbReference type="PANTHER" id="PTHR43096">
    <property type="entry name" value="DNAJ HOMOLOG 1, MITOCHONDRIAL-RELATED"/>
    <property type="match status" value="1"/>
</dbReference>
<evidence type="ECO:0000256" key="8">
    <source>
        <dbReference type="ARBA" id="ARBA00023186"/>
    </source>
</evidence>
<evidence type="ECO:0000259" key="11">
    <source>
        <dbReference type="PROSITE" id="PS50076"/>
    </source>
</evidence>
<dbReference type="PROSITE" id="PS50076">
    <property type="entry name" value="DNAJ_2"/>
    <property type="match status" value="1"/>
</dbReference>
<dbReference type="GO" id="GO:0008270">
    <property type="term" value="F:zinc ion binding"/>
    <property type="evidence" value="ECO:0007669"/>
    <property type="project" value="UniProtKB-UniRule"/>
</dbReference>
<dbReference type="CDD" id="cd06257">
    <property type="entry name" value="DnaJ"/>
    <property type="match status" value="1"/>
</dbReference>
<evidence type="ECO:0000256" key="5">
    <source>
        <dbReference type="ARBA" id="ARBA00022771"/>
    </source>
</evidence>
<dbReference type="OrthoDB" id="9779889at2"/>
<feature type="domain" description="CR-type" evidence="12">
    <location>
        <begin position="124"/>
        <end position="206"/>
    </location>
</feature>
<dbReference type="EMBL" id="LVZK01000001">
    <property type="protein sequence ID" value="OAP86826.1"/>
    <property type="molecule type" value="Genomic_DNA"/>
</dbReference>
<sequence length="371" mass="39391">MADYYQILGVSRSASQEEIKKAYRKRARRLHPDVAGPEKVDEFKAVNEAYDVLSDAESRRMYDLGGTDALRGGGSAGGFGGFADIFETFFGGMAGAARGPASRGRRGQDSLVTVTLSLRDVVFGVERDITHTLAVECETCHGTAAAPGTEPVTCSECDGAGTVQRVANSILGQMVTQMACPTCHGFGTVILTPCADCSGQGRVRGTSTVHVQIPAGVEDGMRIRVAGKGEAGVEGGGPGDLFVEVRVSRDKVFHRDGDDLVCELEIPMTASALGCSIEIETFDGPVTVDVPEGTDAGHTIKLSGLGVGRLQREGRGDLRVVLNVKTPAKLDDAQRSLLEKLARMRGEEMPAARLVQQQGGFFSKLRDKLRS</sequence>
<proteinExistence type="inferred from homology"/>
<comment type="subunit">
    <text evidence="9">Homodimer.</text>
</comment>
<keyword evidence="14" id="KW-1185">Reference proteome</keyword>
<comment type="function">
    <text evidence="9">Participates actively in the response to hyperosmotic and heat shock by preventing the aggregation of stress-denatured proteins and by disaggregating proteins, also in an autonomous, DnaK-independent fashion. Unfolded proteins bind initially to DnaJ; upon interaction with the DnaJ-bound protein, DnaK hydrolyzes its bound ATP, resulting in the formation of a stable complex. GrpE releases ADP from DnaK; ATP binding to DnaK triggers the release of the substrate protein, thus completing the reaction cycle. Several rounds of ATP-dependent interactions between DnaJ, DnaK and GrpE are required for fully efficient folding. Also involved, together with DnaK and GrpE, in the DNA replication of plasmids through activation of initiation proteins.</text>
</comment>
<feature type="binding site" evidence="9">
    <location>
        <position position="183"/>
    </location>
    <ligand>
        <name>Zn(2+)</name>
        <dbReference type="ChEBI" id="CHEBI:29105"/>
        <label>2</label>
    </ligand>
</feature>
<dbReference type="GO" id="GO:0042026">
    <property type="term" value="P:protein refolding"/>
    <property type="evidence" value="ECO:0007669"/>
    <property type="project" value="TreeGrafter"/>
</dbReference>
<feature type="binding site" evidence="9">
    <location>
        <position position="180"/>
    </location>
    <ligand>
        <name>Zn(2+)</name>
        <dbReference type="ChEBI" id="CHEBI:29105"/>
        <label>2</label>
    </ligand>
</feature>
<evidence type="ECO:0000256" key="10">
    <source>
        <dbReference type="PROSITE-ProRule" id="PRU00546"/>
    </source>
</evidence>
<feature type="binding site" evidence="9">
    <location>
        <position position="137"/>
    </location>
    <ligand>
        <name>Zn(2+)</name>
        <dbReference type="ChEBI" id="CHEBI:29105"/>
        <label>1</label>
    </ligand>
</feature>
<dbReference type="PRINTS" id="PR00625">
    <property type="entry name" value="JDOMAIN"/>
</dbReference>
<dbReference type="Gene3D" id="6.20.20.10">
    <property type="match status" value="2"/>
</dbReference>
<comment type="caution">
    <text evidence="9">Lacks conserved residue(s) required for the propagation of feature annotation.</text>
</comment>
<evidence type="ECO:0000256" key="9">
    <source>
        <dbReference type="HAMAP-Rule" id="MF_01152"/>
    </source>
</evidence>
<keyword evidence="1 9" id="KW-0963">Cytoplasm</keyword>
<dbReference type="RefSeq" id="WP_064231480.1">
    <property type="nucleotide sequence ID" value="NZ_LVZK01000001.1"/>
</dbReference>
<dbReference type="HAMAP" id="MF_01152">
    <property type="entry name" value="DnaJ"/>
    <property type="match status" value="1"/>
</dbReference>
<dbReference type="InterPro" id="IPR012724">
    <property type="entry name" value="DnaJ"/>
</dbReference>
<dbReference type="Gene3D" id="1.10.287.110">
    <property type="entry name" value="DnaJ domain"/>
    <property type="match status" value="1"/>
</dbReference>
<evidence type="ECO:0000256" key="7">
    <source>
        <dbReference type="ARBA" id="ARBA00023016"/>
    </source>
</evidence>
<evidence type="ECO:0000259" key="12">
    <source>
        <dbReference type="PROSITE" id="PS51188"/>
    </source>
</evidence>
<accession>A0A179B558</accession>
<comment type="cofactor">
    <cofactor evidence="9">
        <name>Zn(2+)</name>
        <dbReference type="ChEBI" id="CHEBI:29105"/>
    </cofactor>
    <text evidence="9">Binds 2 Zn(2+) ions per monomer.</text>
</comment>
<evidence type="ECO:0000256" key="4">
    <source>
        <dbReference type="ARBA" id="ARBA00022737"/>
    </source>
</evidence>
<dbReference type="Proteomes" id="UP000078368">
    <property type="component" value="Unassembled WGS sequence"/>
</dbReference>
<dbReference type="GO" id="GO:0005524">
    <property type="term" value="F:ATP binding"/>
    <property type="evidence" value="ECO:0007669"/>
    <property type="project" value="InterPro"/>
</dbReference>
<dbReference type="NCBIfam" id="NF008035">
    <property type="entry name" value="PRK10767.1"/>
    <property type="match status" value="1"/>
</dbReference>
<keyword evidence="7 9" id="KW-0346">Stress response</keyword>
<dbReference type="InterPro" id="IPR001305">
    <property type="entry name" value="HSP_DnaJ_Cys-rich_dom"/>
</dbReference>
<comment type="similarity">
    <text evidence="9">Belongs to the DnaJ family.</text>
</comment>
<dbReference type="CDD" id="cd10719">
    <property type="entry name" value="DnaJ_zf"/>
    <property type="match status" value="1"/>
</dbReference>
<dbReference type="SMART" id="SM00271">
    <property type="entry name" value="DnaJ"/>
    <property type="match status" value="1"/>
</dbReference>
<dbReference type="InterPro" id="IPR018253">
    <property type="entry name" value="DnaJ_domain_CS"/>
</dbReference>
<evidence type="ECO:0000313" key="14">
    <source>
        <dbReference type="Proteomes" id="UP000078368"/>
    </source>
</evidence>
<dbReference type="Pfam" id="PF01556">
    <property type="entry name" value="DnaJ_C"/>
    <property type="match status" value="1"/>
</dbReference>
<feature type="binding site" evidence="9">
    <location>
        <position position="154"/>
    </location>
    <ligand>
        <name>Zn(2+)</name>
        <dbReference type="ChEBI" id="CHEBI:29105"/>
        <label>2</label>
    </ligand>
</feature>
<dbReference type="SUPFAM" id="SSF46565">
    <property type="entry name" value="Chaperone J-domain"/>
    <property type="match status" value="1"/>
</dbReference>
<dbReference type="AlphaFoldDB" id="A0A179B558"/>
<dbReference type="InterPro" id="IPR002939">
    <property type="entry name" value="DnaJ_C"/>
</dbReference>
<evidence type="ECO:0000256" key="2">
    <source>
        <dbReference type="ARBA" id="ARBA00022705"/>
    </source>
</evidence>
<dbReference type="InterPro" id="IPR008971">
    <property type="entry name" value="HSP40/DnaJ_pept-bd"/>
</dbReference>
<evidence type="ECO:0000256" key="3">
    <source>
        <dbReference type="ARBA" id="ARBA00022723"/>
    </source>
</evidence>
<gene>
    <name evidence="9" type="primary">dnaJ</name>
    <name evidence="13" type="ORF">A4H34_06875</name>
</gene>
<keyword evidence="5 9" id="KW-0863">Zinc-finger</keyword>
<keyword evidence="4 9" id="KW-0677">Repeat</keyword>
<organism evidence="13 14">
    <name type="scientific">Peptidiphaga gingivicola</name>
    <dbReference type="NCBI Taxonomy" id="2741497"/>
    <lineage>
        <taxon>Bacteria</taxon>
        <taxon>Bacillati</taxon>
        <taxon>Actinomycetota</taxon>
        <taxon>Actinomycetes</taxon>
        <taxon>Actinomycetales</taxon>
        <taxon>Actinomycetaceae</taxon>
        <taxon>Peptidiphaga</taxon>
    </lineage>
</organism>
<name>A0A179B558_9ACTO</name>
<dbReference type="PROSITE" id="PS51188">
    <property type="entry name" value="ZF_CR"/>
    <property type="match status" value="1"/>
</dbReference>